<organism evidence="2 3">
    <name type="scientific">Aquabacterium olei</name>
    <dbReference type="NCBI Taxonomy" id="1296669"/>
    <lineage>
        <taxon>Bacteria</taxon>
        <taxon>Pseudomonadati</taxon>
        <taxon>Pseudomonadota</taxon>
        <taxon>Betaproteobacteria</taxon>
        <taxon>Burkholderiales</taxon>
        <taxon>Aquabacterium</taxon>
    </lineage>
</organism>
<proteinExistence type="predicted"/>
<dbReference type="Proteomes" id="UP000244892">
    <property type="component" value="Plasmid pTB101"/>
</dbReference>
<dbReference type="InterPro" id="IPR019999">
    <property type="entry name" value="Anth_synth_I-like"/>
</dbReference>
<name>A0A2U8FXN1_9BURK</name>
<dbReference type="InterPro" id="IPR005802">
    <property type="entry name" value="ADC_synth_comp_1"/>
</dbReference>
<dbReference type="GO" id="GO:0000162">
    <property type="term" value="P:L-tryptophan biosynthetic process"/>
    <property type="evidence" value="ECO:0007669"/>
    <property type="project" value="TreeGrafter"/>
</dbReference>
<sequence>MHGPAEPFALLDDCTATPGQPCSRLYTGFVREHRCESAATLDALWQDVQRDQQAGLHAVVLADYEWGLALVGLPPRPPASAEQHAASPALRVLMFARLHRLSRDEVDAWLASPPGFTAAHGGAPRLSPLTPTLGPQAYARAIARIHDAIRAGETYQVNHTHRLRGELTGSPVALYRLLRARQPVPYGALIALPPAPGRPAWVLSCSPELFIEQNQGTLTARPMKGTAPRSADPSVDQAQAHWLRHDAKNRAENLMIVDLLRNDLGRVAQTGTVKVPELFAVAPHGAVWQMTSTITARLREHLSFPDLLRASFPCGSITGAPKRHTMQLIQQLEDTPRGLYTGSIGWVDATGPDADSWACCLSVAIRTVCVSAPDAEGRHAIEMGVGSGIVLDSEAESEYAECQLKARFLTGVVQHTPHDTSQPTPATAAAYPL</sequence>
<dbReference type="AlphaFoldDB" id="A0A2U8FXN1"/>
<dbReference type="Pfam" id="PF00425">
    <property type="entry name" value="Chorismate_bind"/>
    <property type="match status" value="1"/>
</dbReference>
<protein>
    <submittedName>
        <fullName evidence="2">Aminodeoxychorismate synthase component I</fullName>
    </submittedName>
</protein>
<evidence type="ECO:0000313" key="2">
    <source>
        <dbReference type="EMBL" id="AWI55647.1"/>
    </source>
</evidence>
<dbReference type="SUPFAM" id="SSF56322">
    <property type="entry name" value="ADC synthase"/>
    <property type="match status" value="1"/>
</dbReference>
<dbReference type="PRINTS" id="PR00095">
    <property type="entry name" value="ANTSNTHASEI"/>
</dbReference>
<dbReference type="Gene3D" id="3.60.120.10">
    <property type="entry name" value="Anthranilate synthase"/>
    <property type="match status" value="1"/>
</dbReference>
<dbReference type="KEGG" id="aon:DEH84_18910"/>
<feature type="domain" description="Chorismate-utilising enzyme C-terminal" evidence="1">
    <location>
        <begin position="136"/>
        <end position="405"/>
    </location>
</feature>
<dbReference type="GO" id="GO:0046820">
    <property type="term" value="F:4-amino-4-deoxychorismate synthase activity"/>
    <property type="evidence" value="ECO:0007669"/>
    <property type="project" value="TreeGrafter"/>
</dbReference>
<evidence type="ECO:0000313" key="3">
    <source>
        <dbReference type="Proteomes" id="UP000244892"/>
    </source>
</evidence>
<evidence type="ECO:0000259" key="1">
    <source>
        <dbReference type="Pfam" id="PF00425"/>
    </source>
</evidence>
<dbReference type="InterPro" id="IPR005801">
    <property type="entry name" value="ADC_synthase"/>
</dbReference>
<keyword evidence="2" id="KW-0614">Plasmid</keyword>
<geneLocation type="plasmid" evidence="3">
    <name>ptb101</name>
</geneLocation>
<dbReference type="InterPro" id="IPR015890">
    <property type="entry name" value="Chorismate_C"/>
</dbReference>
<dbReference type="PANTHER" id="PTHR11236">
    <property type="entry name" value="AMINOBENZOATE/ANTHRANILATE SYNTHASE"/>
    <property type="match status" value="1"/>
</dbReference>
<dbReference type="EMBL" id="CP029211">
    <property type="protein sequence ID" value="AWI55647.1"/>
    <property type="molecule type" value="Genomic_DNA"/>
</dbReference>
<accession>A0A2U8FXN1</accession>
<keyword evidence="3" id="KW-1185">Reference proteome</keyword>
<dbReference type="NCBIfam" id="TIGR00553">
    <property type="entry name" value="pabB"/>
    <property type="match status" value="1"/>
</dbReference>
<reference evidence="2 3" key="1">
    <citation type="submission" date="2018-05" db="EMBL/GenBank/DDBJ databases">
        <title>complete genome sequence of Aquabacterium olei NBRC 110486.</title>
        <authorList>
            <person name="Tang B."/>
            <person name="Chang J."/>
            <person name="Zhang L."/>
            <person name="Yang H."/>
        </authorList>
    </citation>
    <scope>NUCLEOTIDE SEQUENCE [LARGE SCALE GENOMIC DNA]</scope>
    <source>
        <strain evidence="2 3">NBRC 110486</strain>
        <plasmid evidence="3">Plasmid ptb101</plasmid>
    </source>
</reference>
<dbReference type="RefSeq" id="WP_109038756.1">
    <property type="nucleotide sequence ID" value="NZ_CP029211.1"/>
</dbReference>
<dbReference type="OrthoDB" id="9803598at2"/>
<gene>
    <name evidence="2" type="primary">pabB</name>
    <name evidence="2" type="ORF">DEH84_18910</name>
</gene>
<dbReference type="PANTHER" id="PTHR11236:SF50">
    <property type="entry name" value="AMINODEOXYCHORISMATE SYNTHASE COMPONENT 1"/>
    <property type="match status" value="1"/>
</dbReference>
<dbReference type="GO" id="GO:0009396">
    <property type="term" value="P:folic acid-containing compound biosynthetic process"/>
    <property type="evidence" value="ECO:0007669"/>
    <property type="project" value="InterPro"/>
</dbReference>